<dbReference type="GO" id="GO:0005886">
    <property type="term" value="C:plasma membrane"/>
    <property type="evidence" value="ECO:0007669"/>
    <property type="project" value="UniProtKB-SubCell"/>
</dbReference>
<keyword evidence="8" id="KW-0812">Transmembrane</keyword>
<evidence type="ECO:0000256" key="5">
    <source>
        <dbReference type="ARBA" id="ARBA00022525"/>
    </source>
</evidence>
<evidence type="ECO:0000313" key="16">
    <source>
        <dbReference type="Ensembl" id="ENSSRHP00000083700.1"/>
    </source>
</evidence>
<comment type="subcellular location">
    <subcellularLocation>
        <location evidence="1">Secreted</location>
        <location evidence="1">Extracellular space</location>
        <location evidence="1">Extracellular matrix</location>
    </subcellularLocation>
    <subcellularLocation>
        <location evidence="14">Zona pellucida</location>
    </subcellularLocation>
    <subcellularLocation>
        <location evidence="14">Cell membrane</location>
        <topology evidence="14">Single-pass type I membrane protein</topology>
    </subcellularLocation>
</comment>
<dbReference type="GO" id="GO:0035803">
    <property type="term" value="P:egg coat formation"/>
    <property type="evidence" value="ECO:0007669"/>
    <property type="project" value="UniProtKB-UniRule"/>
</dbReference>
<evidence type="ECO:0000256" key="14">
    <source>
        <dbReference type="RuleBase" id="RU367066"/>
    </source>
</evidence>
<organism evidence="16 17">
    <name type="scientific">Sinocyclocheilus rhinocerous</name>
    <dbReference type="NCBI Taxonomy" id="307959"/>
    <lineage>
        <taxon>Eukaryota</taxon>
        <taxon>Metazoa</taxon>
        <taxon>Chordata</taxon>
        <taxon>Craniata</taxon>
        <taxon>Vertebrata</taxon>
        <taxon>Euteleostomi</taxon>
        <taxon>Actinopterygii</taxon>
        <taxon>Neopterygii</taxon>
        <taxon>Teleostei</taxon>
        <taxon>Ostariophysi</taxon>
        <taxon>Cypriniformes</taxon>
        <taxon>Cyprinidae</taxon>
        <taxon>Cyprininae</taxon>
        <taxon>Sinocyclocheilus</taxon>
    </lineage>
</organism>
<dbReference type="Gene3D" id="2.60.40.3210">
    <property type="entry name" value="Zona pellucida, ZP-N domain"/>
    <property type="match status" value="1"/>
</dbReference>
<dbReference type="InterPro" id="IPR042235">
    <property type="entry name" value="ZP-C_dom"/>
</dbReference>
<dbReference type="Pfam" id="PF23344">
    <property type="entry name" value="ZP-N"/>
    <property type="match status" value="1"/>
</dbReference>
<reference evidence="16" key="1">
    <citation type="submission" date="2025-08" db="UniProtKB">
        <authorList>
            <consortium name="Ensembl"/>
        </authorList>
    </citation>
    <scope>IDENTIFICATION</scope>
</reference>
<comment type="domain">
    <text evidence="14">The ZP domain is involved in the polymerization of the ZP proteins to form the zona pellucida.</text>
</comment>
<dbReference type="Ensembl" id="ENSSRHT00000085959.1">
    <property type="protein sequence ID" value="ENSSRHP00000083700.1"/>
    <property type="gene ID" value="ENSSRHG00000041415.1"/>
</dbReference>
<evidence type="ECO:0000256" key="11">
    <source>
        <dbReference type="ARBA" id="ARBA00023136"/>
    </source>
</evidence>
<dbReference type="Pfam" id="PF00100">
    <property type="entry name" value="Zona_pellucida"/>
    <property type="match status" value="1"/>
</dbReference>
<evidence type="ECO:0000256" key="3">
    <source>
        <dbReference type="ARBA" id="ARBA00017980"/>
    </source>
</evidence>
<dbReference type="GO" id="GO:0035805">
    <property type="term" value="C:egg coat"/>
    <property type="evidence" value="ECO:0007669"/>
    <property type="project" value="UniProtKB-SubCell"/>
</dbReference>
<accession>A0A673M0Y4</accession>
<keyword evidence="11" id="KW-0472">Membrane</keyword>
<evidence type="ECO:0000256" key="12">
    <source>
        <dbReference type="ARBA" id="ARBA00023157"/>
    </source>
</evidence>
<dbReference type="FunFam" id="2.60.40.3210:FF:000001">
    <property type="entry name" value="Zona pellucida sperm-binding protein 3"/>
    <property type="match status" value="1"/>
</dbReference>
<dbReference type="GO" id="GO:0032190">
    <property type="term" value="F:acrosin binding"/>
    <property type="evidence" value="ECO:0007669"/>
    <property type="project" value="TreeGrafter"/>
</dbReference>
<comment type="function">
    <text evidence="14">Component of the zona pellucida, an extracellular matrix surrounding oocytes which mediates sperm binding, induction of the acrosome reaction and prevents post-fertilization polyspermy. The zona pellucida is composed of 3 to 4 glycoproteins, ZP1, ZP2, ZP3, and ZP4. ZP3 is essential for sperm binding and zona matrix formation.</text>
</comment>
<keyword evidence="4 14" id="KW-1003">Cell membrane</keyword>
<evidence type="ECO:0000256" key="4">
    <source>
        <dbReference type="ARBA" id="ARBA00022475"/>
    </source>
</evidence>
<keyword evidence="17" id="KW-1185">Reference proteome</keyword>
<dbReference type="InterPro" id="IPR055356">
    <property type="entry name" value="ZP-N"/>
</dbReference>
<dbReference type="PROSITE" id="PS51034">
    <property type="entry name" value="ZP_2"/>
    <property type="match status" value="1"/>
</dbReference>
<evidence type="ECO:0000256" key="9">
    <source>
        <dbReference type="ARBA" id="ARBA00022729"/>
    </source>
</evidence>
<dbReference type="InterPro" id="IPR055355">
    <property type="entry name" value="ZP-C"/>
</dbReference>
<feature type="domain" description="ZP" evidence="15">
    <location>
        <begin position="78"/>
        <end position="337"/>
    </location>
</feature>
<evidence type="ECO:0000313" key="17">
    <source>
        <dbReference type="Proteomes" id="UP000472270"/>
    </source>
</evidence>
<gene>
    <name evidence="16" type="primary">LOC107727876</name>
</gene>
<keyword evidence="5 14" id="KW-0964">Secreted</keyword>
<comment type="similarity">
    <text evidence="2 14">Belongs to the ZP domain family. ZPC subfamily.</text>
</comment>
<evidence type="ECO:0000256" key="2">
    <source>
        <dbReference type="ARBA" id="ARBA00006735"/>
    </source>
</evidence>
<dbReference type="PRINTS" id="PR00023">
    <property type="entry name" value="ZPELLUCIDA"/>
</dbReference>
<evidence type="ECO:0000259" key="15">
    <source>
        <dbReference type="PROSITE" id="PS51034"/>
    </source>
</evidence>
<comment type="PTM">
    <text evidence="14">Proteolytically cleaved before the transmembrane segment to yield the secreted ectodomain incorporated in the zona pellucida.</text>
</comment>
<dbReference type="InterPro" id="IPR048290">
    <property type="entry name" value="ZP_chr"/>
</dbReference>
<keyword evidence="6 14" id="KW-0272">Extracellular matrix</keyword>
<evidence type="ECO:0000256" key="7">
    <source>
        <dbReference type="ARBA" id="ARBA00022685"/>
    </source>
</evidence>
<name>A0A673M0Y4_9TELE</name>
<evidence type="ECO:0000256" key="1">
    <source>
        <dbReference type="ARBA" id="ARBA00004498"/>
    </source>
</evidence>
<keyword evidence="10" id="KW-1133">Transmembrane helix</keyword>
<protein>
    <recommendedName>
        <fullName evidence="3 14">Zona pellucida sperm-binding protein 3</fullName>
    </recommendedName>
</protein>
<dbReference type="GO" id="GO:0007339">
    <property type="term" value="P:binding of sperm to zona pellucida"/>
    <property type="evidence" value="ECO:0007669"/>
    <property type="project" value="UniProtKB-UniRule"/>
</dbReference>
<evidence type="ECO:0000256" key="13">
    <source>
        <dbReference type="ARBA" id="ARBA00023180"/>
    </source>
</evidence>
<evidence type="ECO:0000256" key="8">
    <source>
        <dbReference type="ARBA" id="ARBA00022692"/>
    </source>
</evidence>
<dbReference type="Gene3D" id="2.60.40.4100">
    <property type="entry name" value="Zona pellucida, ZP-C domain"/>
    <property type="match status" value="1"/>
</dbReference>
<keyword evidence="12 14" id="KW-1015">Disulfide bond</keyword>
<keyword evidence="13" id="KW-0325">Glycoprotein</keyword>
<dbReference type="FunFam" id="2.60.40.4100:FF:000002">
    <property type="entry name" value="Zona pellucida sperm-binding protein 3"/>
    <property type="match status" value="1"/>
</dbReference>
<reference evidence="16" key="2">
    <citation type="submission" date="2025-09" db="UniProtKB">
        <authorList>
            <consortium name="Ensembl"/>
        </authorList>
    </citation>
    <scope>IDENTIFICATION</scope>
</reference>
<evidence type="ECO:0000256" key="10">
    <source>
        <dbReference type="ARBA" id="ARBA00022989"/>
    </source>
</evidence>
<dbReference type="InterPro" id="IPR001507">
    <property type="entry name" value="ZP_dom"/>
</dbReference>
<dbReference type="AlphaFoldDB" id="A0A673M0Y4"/>
<dbReference type="PANTHER" id="PTHR11576:SF2">
    <property type="entry name" value="ZONA PELLUCIDA SPERM-BINDING PROTEIN 3"/>
    <property type="match status" value="1"/>
</dbReference>
<dbReference type="GO" id="GO:2000344">
    <property type="term" value="P:positive regulation of acrosome reaction"/>
    <property type="evidence" value="ECO:0007669"/>
    <property type="project" value="UniProtKB-UniRule"/>
</dbReference>
<dbReference type="PANTHER" id="PTHR11576">
    <property type="entry name" value="ZONA PELLUCIDA SPERM-BINDING PROTEIN 3"/>
    <property type="match status" value="1"/>
</dbReference>
<dbReference type="SMART" id="SM00241">
    <property type="entry name" value="ZP"/>
    <property type="match status" value="1"/>
</dbReference>
<dbReference type="Proteomes" id="UP000472270">
    <property type="component" value="Unassembled WGS sequence"/>
</dbReference>
<evidence type="ECO:0000256" key="6">
    <source>
        <dbReference type="ARBA" id="ARBA00022530"/>
    </source>
</evidence>
<keyword evidence="9 14" id="KW-0732">Signal</keyword>
<keyword evidence="7 14" id="KW-0165">Cleavage on pair of basic residues</keyword>
<proteinExistence type="inferred from homology"/>
<dbReference type="GO" id="GO:0035804">
    <property type="term" value="F:structural constituent of egg coat"/>
    <property type="evidence" value="ECO:0007669"/>
    <property type="project" value="UniProtKB-UniRule"/>
</dbReference>
<sequence>MSIATSCFTCTTTMPLSKHIGIIVLLGICVTSAIRNLKEGPMIGSDSRQYKIKSLLNEDPTFDFTDVPSSRAAPVQVLCTERSMILLISADLHSNGRRVTSEELSLGWSTESCKAYQFSDTEYVIKADLHQCGSELLIEGDHLVYSNQLIYTPMQNSFGIVRTSSISIPIECHYKRIHFVSSTDVKPSWEPFTNTKSAVELISFSFRLMNDDWRTKRSSHVYHLGEVMNIQASFLMARHSPLRLVMENCVVTLEPNAASVPRYMFIQNHGCLTDSKVPDSSARFMPRKQNHVLQMQMDAFRFHEDQRNTIYITCQLKIVDLEVNIMNKACTYSVNRWLSVDGWDEVCECCKNTCDAISHKQTGKWSRLPKSSVSRGKLLPRPHHAKKWQYPVMYIVFHKQTGKWSRLPKSSVSRDTTESNTVMLGPITVLG</sequence>